<name>A0ACB8LLD1_CITSI</name>
<organism evidence="1 2">
    <name type="scientific">Citrus sinensis</name>
    <name type="common">Sweet orange</name>
    <name type="synonym">Citrus aurantium var. sinensis</name>
    <dbReference type="NCBI Taxonomy" id="2711"/>
    <lineage>
        <taxon>Eukaryota</taxon>
        <taxon>Viridiplantae</taxon>
        <taxon>Streptophyta</taxon>
        <taxon>Embryophyta</taxon>
        <taxon>Tracheophyta</taxon>
        <taxon>Spermatophyta</taxon>
        <taxon>Magnoliopsida</taxon>
        <taxon>eudicotyledons</taxon>
        <taxon>Gunneridae</taxon>
        <taxon>Pentapetalae</taxon>
        <taxon>rosids</taxon>
        <taxon>malvids</taxon>
        <taxon>Sapindales</taxon>
        <taxon>Rutaceae</taxon>
        <taxon>Aurantioideae</taxon>
        <taxon>Citrus</taxon>
    </lineage>
</organism>
<evidence type="ECO:0000313" key="2">
    <source>
        <dbReference type="Proteomes" id="UP000829398"/>
    </source>
</evidence>
<dbReference type="EMBL" id="CM039173">
    <property type="protein sequence ID" value="KAH9774237.1"/>
    <property type="molecule type" value="Genomic_DNA"/>
</dbReference>
<dbReference type="Proteomes" id="UP000829398">
    <property type="component" value="Chromosome 4"/>
</dbReference>
<reference evidence="2" key="1">
    <citation type="journal article" date="2023" name="Hortic. Res.">
        <title>A chromosome-level phased genome enabling allele-level studies in sweet orange: a case study on citrus Huanglongbing tolerance.</title>
        <authorList>
            <person name="Wu B."/>
            <person name="Yu Q."/>
            <person name="Deng Z."/>
            <person name="Duan Y."/>
            <person name="Luo F."/>
            <person name="Gmitter F. Jr."/>
        </authorList>
    </citation>
    <scope>NUCLEOTIDE SEQUENCE [LARGE SCALE GENOMIC DNA]</scope>
    <source>
        <strain evidence="2">cv. Valencia</strain>
    </source>
</reference>
<comment type="caution">
    <text evidence="1">The sequence shown here is derived from an EMBL/GenBank/DDBJ whole genome shotgun (WGS) entry which is preliminary data.</text>
</comment>
<sequence>MGPKSVNAKVEIPKSEINKRRLKRPNPRRQPAALGPRLSSFSRTGAAFIDRQPRQLPCFQPLLCLAWAKYQFYKSHTPCGSTCLCQGGGFNFPPCHILNVSGFHVLFDCPLDLSALTVFSPLPNDFYKAICKENSDSQNRQKVEKPLDANDLIFAEPWYKTVNNLHLWNVSFIDVVLISSPMGMLGLPFLTRMEGFSAKIYITEAAARIGQLMMEELICMNMEYRQFYGAEESSGPQWMKWEELELLPSALRKIALGEDGSELGGWMPLYSAAHVKDCISKVQTLRFGEEACYNGILIIKAFSSGLDIGACNWIISGAKGNIAYISGSNFASGHAMDFDYRAIQGSDLILYSDLSSLDSTEDIDQSSFSDDNNNWEELMNSLSNYDESVEEMEKLAFICSCAIDSVKAGGSVLIPINRVGVFLQLLEQIAIFMECSSLKIPIYIISSVAEELLAYTNTIPEWLCKQRQEKLFSGDPLFAHVKLIKEKKIHVFPAVHSPKLLNLASCFLPTGVCGLVPPFICFDAGVGIITLYLFLRLQKVQPLLKILQPKLVLFPEEWRTHVSFSDVTSFSVSHYSENETIHIPSLKESAELEIAADIASKFQWRMLKQKKLNITRLKGRLFVNHGKHQLLPENEPGGSSQTRPFLHWGSPDPENLLAELSKMGINGSVERCMTDAESEDGFTVKVQDPEKSMIEVRAAVTVISAADKNLASRIVKAMENILEGI</sequence>
<keyword evidence="2" id="KW-1185">Reference proteome</keyword>
<protein>
    <submittedName>
        <fullName evidence="1">Beta-Casp domain-containing protein</fullName>
    </submittedName>
</protein>
<evidence type="ECO:0000313" key="1">
    <source>
        <dbReference type="EMBL" id="KAH9774237.1"/>
    </source>
</evidence>
<gene>
    <name evidence="1" type="ORF">KPL71_013579</name>
</gene>
<proteinExistence type="predicted"/>
<accession>A0ACB8LLD1</accession>